<gene>
    <name evidence="2" type="ordered locus">GPOL_c03580</name>
</gene>
<evidence type="ECO:0000313" key="3">
    <source>
        <dbReference type="Proteomes" id="UP000009154"/>
    </source>
</evidence>
<dbReference type="GeneID" id="90157458"/>
<keyword evidence="3" id="KW-1185">Reference proteome</keyword>
<evidence type="ECO:0000313" key="2">
    <source>
        <dbReference type="EMBL" id="AFA71431.1"/>
    </source>
</evidence>
<sequence>MRNLDVENEGIPAVVRTDFTANETWHQVKDLITEGAEDDLAALDDDPPELFIFVDDREYNGATTDELRHAVPDGVYQAVVFAADATTFSSPERDIVAVHIRTGQTLRLLPELAFVMSNNLFQGNLGFDEMMEFSTDGIYR</sequence>
<dbReference type="Pfam" id="PF21962">
    <property type="entry name" value="DUF6924"/>
    <property type="match status" value="1"/>
</dbReference>
<dbReference type="EMBL" id="CP003119">
    <property type="protein sequence ID" value="AFA71431.1"/>
    <property type="molecule type" value="Genomic_DNA"/>
</dbReference>
<proteinExistence type="predicted"/>
<dbReference type="Proteomes" id="UP000009154">
    <property type="component" value="Chromosome"/>
</dbReference>
<protein>
    <recommendedName>
        <fullName evidence="1">DUF6924 domain-containing protein</fullName>
    </recommendedName>
</protein>
<dbReference type="AlphaFoldDB" id="H6MT65"/>
<dbReference type="InterPro" id="IPR053832">
    <property type="entry name" value="DUF6924"/>
</dbReference>
<organism evidence="2 3">
    <name type="scientific">Gordonia polyisoprenivorans (strain DSM 44266 / VH2)</name>
    <dbReference type="NCBI Taxonomy" id="1112204"/>
    <lineage>
        <taxon>Bacteria</taxon>
        <taxon>Bacillati</taxon>
        <taxon>Actinomycetota</taxon>
        <taxon>Actinomycetes</taxon>
        <taxon>Mycobacteriales</taxon>
        <taxon>Gordoniaceae</taxon>
        <taxon>Gordonia</taxon>
    </lineage>
</organism>
<name>H6MT65_GORPV</name>
<feature type="domain" description="DUF6924" evidence="1">
    <location>
        <begin position="13"/>
        <end position="140"/>
    </location>
</feature>
<evidence type="ECO:0000259" key="1">
    <source>
        <dbReference type="Pfam" id="PF21962"/>
    </source>
</evidence>
<dbReference type="HOGENOM" id="CLU_1832339_0_0_11"/>
<dbReference type="KEGG" id="gpo:GPOL_c03580"/>
<accession>H6MT65</accession>
<dbReference type="RefSeq" id="WP_014358444.1">
    <property type="nucleotide sequence ID" value="NC_016906.1"/>
</dbReference>
<reference evidence="2 3" key="1">
    <citation type="journal article" date="2012" name="Appl. Environ. Microbiol.">
        <title>Involvement of two latex-clearing proteins during rubber degradation and insights into the subsequent degradation pathway revealed by the genome sequence of Gordonia polyisoprenivorans strain VH2.</title>
        <authorList>
            <person name="Hiessl S."/>
            <person name="Schuldes J."/>
            <person name="Thurmer A."/>
            <person name="Halbsguth T."/>
            <person name="Broker D."/>
            <person name="Angelov A."/>
            <person name="Liebl W."/>
            <person name="Daniel R."/>
            <person name="Steinbuchel A."/>
        </authorList>
    </citation>
    <scope>NUCLEOTIDE SEQUENCE [LARGE SCALE GENOMIC DNA]</scope>
    <source>
        <strain evidence="3">DSM 44266 / VH2</strain>
    </source>
</reference>